<evidence type="ECO:0000313" key="4">
    <source>
        <dbReference type="Proteomes" id="UP001628874"/>
    </source>
</evidence>
<dbReference type="EMBL" id="JBFQGM010000004">
    <property type="protein sequence ID" value="MFL9461343.1"/>
    <property type="molecule type" value="Genomic_DNA"/>
</dbReference>
<dbReference type="EMBL" id="JBFQGM010000004">
    <property type="protein sequence ID" value="MFL9461288.1"/>
    <property type="molecule type" value="Genomic_DNA"/>
</dbReference>
<evidence type="ECO:0000256" key="1">
    <source>
        <dbReference type="SAM" id="Phobius"/>
    </source>
</evidence>
<keyword evidence="1" id="KW-1133">Transmembrane helix</keyword>
<proteinExistence type="predicted"/>
<reference evidence="2 4" key="1">
    <citation type="submission" date="2024-07" db="EMBL/GenBank/DDBJ databases">
        <authorList>
            <person name="Tripathy S."/>
        </authorList>
    </citation>
    <scope>NUCLEOTIDE SEQUENCE [LARGE SCALE GENOMIC DNA]</scope>
    <source>
        <strain evidence="2 4">VB-61278_2</strain>
    </source>
</reference>
<evidence type="ECO:0000313" key="2">
    <source>
        <dbReference type="EMBL" id="MFL9461288.1"/>
    </source>
</evidence>
<feature type="transmembrane region" description="Helical" evidence="1">
    <location>
        <begin position="37"/>
        <end position="54"/>
    </location>
</feature>
<dbReference type="Proteomes" id="UP001628874">
    <property type="component" value="Unassembled WGS sequence"/>
</dbReference>
<evidence type="ECO:0000313" key="3">
    <source>
        <dbReference type="EMBL" id="MFL9461343.1"/>
    </source>
</evidence>
<keyword evidence="1" id="KW-0472">Membrane</keyword>
<keyword evidence="1" id="KW-0812">Transmembrane</keyword>
<sequence>MDWVSGVDRNNFSGCTVTLLISLIDSQLFLRASTRKMIGLISGVIMLLVVVDVVP</sequence>
<dbReference type="RefSeq" id="WP_153021611.1">
    <property type="nucleotide sequence ID" value="NZ_JBFQGM010000004.1"/>
</dbReference>
<comment type="caution">
    <text evidence="2">The sequence shown here is derived from an EMBL/GenBank/DDBJ whole genome shotgun (WGS) entry which is preliminary data.</text>
</comment>
<accession>A0ABW8WJZ8</accession>
<organism evidence="2 4">
    <name type="scientific">Scytonema tolypothrichoides VB-61278_2</name>
    <dbReference type="NCBI Taxonomy" id="3232314"/>
    <lineage>
        <taxon>Bacteria</taxon>
        <taxon>Bacillati</taxon>
        <taxon>Cyanobacteriota</taxon>
        <taxon>Cyanophyceae</taxon>
        <taxon>Nostocales</taxon>
        <taxon>Scytonemataceae</taxon>
        <taxon>Scytonema</taxon>
    </lineage>
</organism>
<protein>
    <submittedName>
        <fullName evidence="2">Uncharacterized protein</fullName>
    </submittedName>
</protein>
<name>A0ABW8WJZ8_9CYAN</name>
<keyword evidence="4" id="KW-1185">Reference proteome</keyword>
<gene>
    <name evidence="2" type="ORF">AB0759_11685</name>
    <name evidence="3" type="ORF">AB0759_11960</name>
</gene>